<accession>A0ABM1E507</accession>
<dbReference type="InterPro" id="IPR022415">
    <property type="entry name" value="ATP-guanido_PTrfase_AS"/>
</dbReference>
<evidence type="ECO:0000256" key="2">
    <source>
        <dbReference type="ARBA" id="ARBA00012230"/>
    </source>
</evidence>
<evidence type="ECO:0000256" key="1">
    <source>
        <dbReference type="ARBA" id="ARBA00006798"/>
    </source>
</evidence>
<dbReference type="InterPro" id="IPR022413">
    <property type="entry name" value="ATP-guanido_PTrfase_N"/>
</dbReference>
<dbReference type="PROSITE" id="PS51509">
    <property type="entry name" value="PHOSPHAGEN_KINASE_N"/>
    <property type="match status" value="1"/>
</dbReference>
<sequence length="412" mass="45943">MSAFSRLFTMNLGNNYLTAAGLAVAGVAGYYMAREKHLADSRPVRRLYPPSANFPDLSKHHNCMAKHLSPEVYAKLCDKRTPNGFTLDGVIQTGIDNPGHPFIYTVGCVAGDEETYEVFADLLDKVIDDRHGGYGPDAKHPTDIDYRKIRGGQLDSNYVLSARVRTGRSIRGLSLPPACDRAERREVERVVSDALNGLSGDLQGKYYPLNNMTDAEQDKLIDDHFLFDKPVSPLLTCAGMARDWPDARGIWHNNSKNFLVWVNEEDHTRVISMEKGGNMRAVFERFSRGLQEVERLIKSKGYEFMWNEHLGYILTCPSNLGTGLRAGVHVKLPRLSQDQRFNSILEKLRLQKRGTGGVDTAATGGIFDISNSDRLGKSEVQLVQAVIDGVDTLVKMEKALEQGKRIDSMIPK</sequence>
<evidence type="ECO:0000256" key="7">
    <source>
        <dbReference type="PROSITE-ProRule" id="PRU00842"/>
    </source>
</evidence>
<comment type="similarity">
    <text evidence="1 7 9">Belongs to the ATP:guanido phosphotransferase family.</text>
</comment>
<dbReference type="CDD" id="cd00716">
    <property type="entry name" value="creatine_kinase_like"/>
    <property type="match status" value="1"/>
</dbReference>
<dbReference type="Pfam" id="PF02807">
    <property type="entry name" value="ATP-gua_PtransN"/>
    <property type="match status" value="1"/>
</dbReference>
<evidence type="ECO:0000256" key="9">
    <source>
        <dbReference type="RuleBase" id="RU000505"/>
    </source>
</evidence>
<keyword evidence="3 8" id="KW-0808">Transferase</keyword>
<dbReference type="Pfam" id="PF00217">
    <property type="entry name" value="ATP-gua_Ptrans"/>
    <property type="match status" value="1"/>
</dbReference>
<dbReference type="GeneID" id="106808882"/>
<dbReference type="Gene3D" id="1.10.135.10">
    <property type="entry name" value="ATP:guanido phosphotransferase, N-terminal domain"/>
    <property type="match status" value="1"/>
</dbReference>
<reference evidence="14" key="1">
    <citation type="submission" date="2025-08" db="UniProtKB">
        <authorList>
            <consortium name="RefSeq"/>
        </authorList>
    </citation>
    <scope>IDENTIFICATION</scope>
</reference>
<feature type="binding site" evidence="8">
    <location>
        <position position="269"/>
    </location>
    <ligand>
        <name>ATP</name>
        <dbReference type="ChEBI" id="CHEBI:30616"/>
    </ligand>
</feature>
<name>A0ABM1E507_PRICU</name>
<feature type="binding site" evidence="8">
    <location>
        <begin position="325"/>
        <end position="329"/>
    </location>
    <ligand>
        <name>ATP</name>
        <dbReference type="ChEBI" id="CHEBI:30616"/>
    </ligand>
</feature>
<keyword evidence="13" id="KW-1185">Reference proteome</keyword>
<feature type="domain" description="Phosphagen kinase N-terminal" evidence="11">
    <location>
        <begin position="46"/>
        <end position="132"/>
    </location>
</feature>
<proteinExistence type="inferred from homology"/>
<keyword evidence="10" id="KW-1133">Transmembrane helix</keyword>
<dbReference type="Gene3D" id="3.30.590.10">
    <property type="entry name" value="Glutamine synthetase/guanido kinase, catalytic domain"/>
    <property type="match status" value="1"/>
</dbReference>
<dbReference type="PANTHER" id="PTHR11547">
    <property type="entry name" value="ARGININE OR CREATINE KINASE"/>
    <property type="match status" value="1"/>
</dbReference>
<feature type="binding site" evidence="8">
    <location>
        <begin position="353"/>
        <end position="358"/>
    </location>
    <ligand>
        <name>ATP</name>
        <dbReference type="ChEBI" id="CHEBI:30616"/>
    </ligand>
</feature>
<dbReference type="SUPFAM" id="SSF55931">
    <property type="entry name" value="Glutamine synthetase/guanido kinase"/>
    <property type="match status" value="1"/>
</dbReference>
<protein>
    <recommendedName>
        <fullName evidence="2">arginine kinase</fullName>
        <ecNumber evidence="2">2.7.3.3</ecNumber>
    </recommendedName>
</protein>
<feature type="domain" description="Phosphagen kinase C-terminal" evidence="12">
    <location>
        <begin position="158"/>
        <end position="400"/>
    </location>
</feature>
<dbReference type="Proteomes" id="UP000695022">
    <property type="component" value="Unplaced"/>
</dbReference>
<evidence type="ECO:0000259" key="12">
    <source>
        <dbReference type="PROSITE" id="PS51510"/>
    </source>
</evidence>
<evidence type="ECO:0000256" key="5">
    <source>
        <dbReference type="ARBA" id="ARBA00022777"/>
    </source>
</evidence>
<keyword evidence="10" id="KW-0812">Transmembrane</keyword>
<keyword evidence="6 8" id="KW-0067">ATP-binding</keyword>
<dbReference type="SUPFAM" id="SSF48034">
    <property type="entry name" value="Guanido kinase N-terminal domain"/>
    <property type="match status" value="1"/>
</dbReference>
<evidence type="ECO:0000313" key="14">
    <source>
        <dbReference type="RefSeq" id="XP_014667278.1"/>
    </source>
</evidence>
<dbReference type="PROSITE" id="PS00112">
    <property type="entry name" value="PHOSPHAGEN_KINASE"/>
    <property type="match status" value="1"/>
</dbReference>
<dbReference type="EC" id="2.7.3.3" evidence="2"/>
<dbReference type="InterPro" id="IPR022414">
    <property type="entry name" value="ATP-guanido_PTrfase_cat"/>
</dbReference>
<dbReference type="PROSITE" id="PS51510">
    <property type="entry name" value="PHOSPHAGEN_KINASE_C"/>
    <property type="match status" value="1"/>
</dbReference>
<feature type="transmembrane region" description="Helical" evidence="10">
    <location>
        <begin position="16"/>
        <end position="33"/>
    </location>
</feature>
<dbReference type="InterPro" id="IPR014746">
    <property type="entry name" value="Gln_synth/guanido_kin_cat_dom"/>
</dbReference>
<evidence type="ECO:0000259" key="11">
    <source>
        <dbReference type="PROSITE" id="PS51509"/>
    </source>
</evidence>
<evidence type="ECO:0000256" key="6">
    <source>
        <dbReference type="ARBA" id="ARBA00022840"/>
    </source>
</evidence>
<feature type="binding site" evidence="8">
    <location>
        <begin position="161"/>
        <end position="165"/>
    </location>
    <ligand>
        <name>ATP</name>
        <dbReference type="ChEBI" id="CHEBI:30616"/>
    </ligand>
</feature>
<evidence type="ECO:0000256" key="3">
    <source>
        <dbReference type="ARBA" id="ARBA00022679"/>
    </source>
</evidence>
<evidence type="ECO:0000256" key="4">
    <source>
        <dbReference type="ARBA" id="ARBA00022741"/>
    </source>
</evidence>
<organism evidence="13 14">
    <name type="scientific">Priapulus caudatus</name>
    <name type="common">Priapulid worm</name>
    <dbReference type="NCBI Taxonomy" id="37621"/>
    <lineage>
        <taxon>Eukaryota</taxon>
        <taxon>Metazoa</taxon>
        <taxon>Ecdysozoa</taxon>
        <taxon>Scalidophora</taxon>
        <taxon>Priapulida</taxon>
        <taxon>Priapulimorpha</taxon>
        <taxon>Priapulimorphida</taxon>
        <taxon>Priapulidae</taxon>
        <taxon>Priapulus</taxon>
    </lineage>
</organism>
<dbReference type="InterPro" id="IPR036802">
    <property type="entry name" value="ATP-guanido_PTrfase_N_sf"/>
</dbReference>
<keyword evidence="10" id="KW-0472">Membrane</keyword>
<keyword evidence="4 8" id="KW-0547">Nucleotide-binding</keyword>
<dbReference type="InterPro" id="IPR000749">
    <property type="entry name" value="ATP-guanido_PTrfase"/>
</dbReference>
<evidence type="ECO:0000256" key="10">
    <source>
        <dbReference type="SAM" id="Phobius"/>
    </source>
</evidence>
<evidence type="ECO:0000313" key="13">
    <source>
        <dbReference type="Proteomes" id="UP000695022"/>
    </source>
</evidence>
<gene>
    <name evidence="14" type="primary">LOC106808882</name>
</gene>
<dbReference type="RefSeq" id="XP_014667278.1">
    <property type="nucleotide sequence ID" value="XM_014811792.1"/>
</dbReference>
<keyword evidence="5 8" id="KW-0418">Kinase</keyword>
<dbReference type="PANTHER" id="PTHR11547:SF57">
    <property type="entry name" value="PHOSPHAGEN KINASE C-TERMINAL DOMAIN-CONTAINING PROTEIN"/>
    <property type="match status" value="1"/>
</dbReference>
<evidence type="ECO:0000256" key="8">
    <source>
        <dbReference type="PROSITE-ProRule" id="PRU00843"/>
    </source>
</evidence>
<feature type="binding site" evidence="8">
    <location>
        <position position="224"/>
    </location>
    <ligand>
        <name>ATP</name>
        <dbReference type="ChEBI" id="CHEBI:30616"/>
    </ligand>
</feature>